<dbReference type="RefSeq" id="WP_144697894.1">
    <property type="nucleotide sequence ID" value="NZ_VNJJ01000001.1"/>
</dbReference>
<keyword evidence="2 4" id="KW-0413">Isomerase</keyword>
<dbReference type="OrthoDB" id="9805009at2"/>
<evidence type="ECO:0000256" key="3">
    <source>
        <dbReference type="ARBA" id="ARBA00036324"/>
    </source>
</evidence>
<dbReference type="EMBL" id="VNJJ01000001">
    <property type="protein sequence ID" value="TVY04405.1"/>
    <property type="molecule type" value="Genomic_DNA"/>
</dbReference>
<dbReference type="GO" id="GO:0006004">
    <property type="term" value="P:fucose metabolic process"/>
    <property type="evidence" value="ECO:0007669"/>
    <property type="project" value="TreeGrafter"/>
</dbReference>
<name>A0A559JWY5_9BACL</name>
<comment type="catalytic activity">
    <reaction evidence="3">
        <text>alpha-L-fucose = beta-L-fucose</text>
        <dbReference type="Rhea" id="RHEA:25580"/>
        <dbReference type="ChEBI" id="CHEBI:42548"/>
        <dbReference type="ChEBI" id="CHEBI:42589"/>
        <dbReference type="EC" id="5.1.3.29"/>
    </reaction>
</comment>
<dbReference type="GO" id="GO:0036373">
    <property type="term" value="F:L-fucose mutarotase activity"/>
    <property type="evidence" value="ECO:0007669"/>
    <property type="project" value="UniProtKB-EC"/>
</dbReference>
<dbReference type="GO" id="GO:0042806">
    <property type="term" value="F:fucose binding"/>
    <property type="evidence" value="ECO:0007669"/>
    <property type="project" value="TreeGrafter"/>
</dbReference>
<dbReference type="Gene3D" id="3.40.1650.10">
    <property type="entry name" value="RbsD-like domain"/>
    <property type="match status" value="1"/>
</dbReference>
<sequence>MLKGISKLISPELLKILMEMGHSDEIVIADGNFPAASHAQRLIRADGHGAPELLDAILRLFPLDQYVDRPVSLMQVMPGDTVETPIWNTYGEIIEARTGLAAPFEEVERFAFYERAKKAYAIVATGESALYANVILKKGVITE</sequence>
<organism evidence="4 5">
    <name type="scientific">Cohnella terricola</name>
    <dbReference type="NCBI Taxonomy" id="1289167"/>
    <lineage>
        <taxon>Bacteria</taxon>
        <taxon>Bacillati</taxon>
        <taxon>Bacillota</taxon>
        <taxon>Bacilli</taxon>
        <taxon>Bacillales</taxon>
        <taxon>Paenibacillaceae</taxon>
        <taxon>Cohnella</taxon>
    </lineage>
</organism>
<gene>
    <name evidence="4" type="primary">fucU</name>
    <name evidence="4" type="ORF">FPZ45_02140</name>
</gene>
<dbReference type="GO" id="GO:0062193">
    <property type="term" value="F:D-ribose pyranase activity"/>
    <property type="evidence" value="ECO:0007669"/>
    <property type="project" value="UniProtKB-EC"/>
</dbReference>
<dbReference type="InterPro" id="IPR007721">
    <property type="entry name" value="RbsD_FucU"/>
</dbReference>
<dbReference type="PANTHER" id="PTHR31690">
    <property type="entry name" value="FUCOSE MUTAROTASE"/>
    <property type="match status" value="1"/>
</dbReference>
<comment type="catalytic activity">
    <reaction evidence="1">
        <text>beta-D-ribopyranose = beta-D-ribofuranose</text>
        <dbReference type="Rhea" id="RHEA:25432"/>
        <dbReference type="ChEBI" id="CHEBI:27476"/>
        <dbReference type="ChEBI" id="CHEBI:47002"/>
        <dbReference type="EC" id="5.4.99.62"/>
    </reaction>
</comment>
<dbReference type="EC" id="5.1.3.29" evidence="4"/>
<evidence type="ECO:0000313" key="4">
    <source>
        <dbReference type="EMBL" id="TVY04405.1"/>
    </source>
</evidence>
<accession>A0A559JWY5</accession>
<dbReference type="Pfam" id="PF05025">
    <property type="entry name" value="RbsD_FucU"/>
    <property type="match status" value="1"/>
</dbReference>
<proteinExistence type="predicted"/>
<evidence type="ECO:0000313" key="5">
    <source>
        <dbReference type="Proteomes" id="UP000316330"/>
    </source>
</evidence>
<dbReference type="AlphaFoldDB" id="A0A559JWY5"/>
<dbReference type="InterPro" id="IPR023750">
    <property type="entry name" value="RbsD-like_sf"/>
</dbReference>
<keyword evidence="5" id="KW-1185">Reference proteome</keyword>
<evidence type="ECO:0000256" key="1">
    <source>
        <dbReference type="ARBA" id="ARBA00000223"/>
    </source>
</evidence>
<dbReference type="PANTHER" id="PTHR31690:SF4">
    <property type="entry name" value="FUCOSE MUTAROTASE"/>
    <property type="match status" value="1"/>
</dbReference>
<dbReference type="NCBIfam" id="NF011949">
    <property type="entry name" value="PRK15420.1"/>
    <property type="match status" value="1"/>
</dbReference>
<protein>
    <submittedName>
        <fullName evidence="4">L-fucose mutarotase</fullName>
        <ecNumber evidence="4">5.1.3.29</ecNumber>
    </submittedName>
</protein>
<dbReference type="Proteomes" id="UP000316330">
    <property type="component" value="Unassembled WGS sequence"/>
</dbReference>
<reference evidence="4 5" key="1">
    <citation type="submission" date="2019-07" db="EMBL/GenBank/DDBJ databases">
        <authorList>
            <person name="Kim J."/>
        </authorList>
    </citation>
    <scope>NUCLEOTIDE SEQUENCE [LARGE SCALE GENOMIC DNA]</scope>
    <source>
        <strain evidence="4 5">G13</strain>
    </source>
</reference>
<dbReference type="InterPro" id="IPR050443">
    <property type="entry name" value="RbsD/FucU_mutarotase"/>
</dbReference>
<dbReference type="SUPFAM" id="SSF102546">
    <property type="entry name" value="RbsD-like"/>
    <property type="match status" value="1"/>
</dbReference>
<comment type="caution">
    <text evidence="4">The sequence shown here is derived from an EMBL/GenBank/DDBJ whole genome shotgun (WGS) entry which is preliminary data.</text>
</comment>
<evidence type="ECO:0000256" key="2">
    <source>
        <dbReference type="ARBA" id="ARBA00023235"/>
    </source>
</evidence>